<keyword evidence="9" id="KW-1185">Reference proteome</keyword>
<dbReference type="Pfam" id="PF13247">
    <property type="entry name" value="Fer4_11"/>
    <property type="match status" value="1"/>
</dbReference>
<keyword evidence="1" id="KW-0004">4Fe-4S</keyword>
<keyword evidence="3" id="KW-0408">Iron</keyword>
<dbReference type="RefSeq" id="WP_047133303.1">
    <property type="nucleotide sequence ID" value="NZ_CZVI01000010.1"/>
</dbReference>
<feature type="domain" description="4Fe-4S ferredoxin-type" evidence="5">
    <location>
        <begin position="49"/>
        <end position="80"/>
    </location>
</feature>
<evidence type="ECO:0000256" key="3">
    <source>
        <dbReference type="ARBA" id="ARBA00023004"/>
    </source>
</evidence>
<dbReference type="Proteomes" id="UP000182200">
    <property type="component" value="Unassembled WGS sequence"/>
</dbReference>
<organism evidence="7 8">
    <name type="scientific">Candidatus Kryptonium thompsonii</name>
    <dbReference type="NCBI Taxonomy" id="1633631"/>
    <lineage>
        <taxon>Bacteria</taxon>
        <taxon>Pseudomonadati</taxon>
        <taxon>Candidatus Kryptoniota</taxon>
        <taxon>Candidatus Kryptonium</taxon>
    </lineage>
</organism>
<proteinExistence type="predicted"/>
<reference evidence="6 9" key="2">
    <citation type="submission" date="2015-11" db="EMBL/GenBank/DDBJ databases">
        <authorList>
            <person name="Varghese N."/>
        </authorList>
    </citation>
    <scope>NUCLEOTIDE SEQUENCE [LARGE SCALE GENOMIC DNA]</scope>
    <source>
        <strain evidence="6 9">JGI-8</strain>
    </source>
</reference>
<dbReference type="PANTHER" id="PTHR43177:SF3">
    <property type="entry name" value="PROTEIN NRFC HOMOLOG"/>
    <property type="match status" value="1"/>
</dbReference>
<keyword evidence="2" id="KW-0479">Metal-binding</keyword>
<accession>A0A0P1LUW3</accession>
<dbReference type="CDD" id="cd10551">
    <property type="entry name" value="PsrB"/>
    <property type="match status" value="1"/>
</dbReference>
<protein>
    <submittedName>
        <fullName evidence="7">Phenylacetyl-CoA:acceptor oxidoreductase PadC subunit</fullName>
    </submittedName>
</protein>
<accession>A0A0P1P9T9</accession>
<accession>A0A0P1M7M3</accession>
<dbReference type="EMBL" id="FAOP01000010">
    <property type="protein sequence ID" value="CUU08551.1"/>
    <property type="molecule type" value="Genomic_DNA"/>
</dbReference>
<evidence type="ECO:0000313" key="7">
    <source>
        <dbReference type="EMBL" id="CUU08551.1"/>
    </source>
</evidence>
<accession>A0A0N7MSI8</accession>
<accession>A0A0N7MRN4</accession>
<dbReference type="OrthoDB" id="9779457at2"/>
<dbReference type="Proteomes" id="UP000182011">
    <property type="component" value="Unassembled WGS sequence"/>
</dbReference>
<dbReference type="PROSITE" id="PS51379">
    <property type="entry name" value="4FE4S_FER_2"/>
    <property type="match status" value="3"/>
</dbReference>
<evidence type="ECO:0000256" key="2">
    <source>
        <dbReference type="ARBA" id="ARBA00022723"/>
    </source>
</evidence>
<gene>
    <name evidence="7" type="ORF">JGI4_02118</name>
    <name evidence="6" type="ORF">JGI8_00939</name>
</gene>
<accession>A0A0P1MCA2</accession>
<evidence type="ECO:0000256" key="4">
    <source>
        <dbReference type="ARBA" id="ARBA00023014"/>
    </source>
</evidence>
<reference evidence="7 8" key="1">
    <citation type="submission" date="2015-11" db="EMBL/GenBank/DDBJ databases">
        <authorList>
            <person name="Zhang Y."/>
            <person name="Guo Z."/>
        </authorList>
    </citation>
    <scope>NUCLEOTIDE SEQUENCE [LARGE SCALE GENOMIC DNA]</scope>
    <source>
        <strain evidence="7">JGI-4</strain>
    </source>
</reference>
<accession>A0A0P1NTQ9</accession>
<feature type="domain" description="4Fe-4S ferredoxin-type" evidence="5">
    <location>
        <begin position="4"/>
        <end position="33"/>
    </location>
</feature>
<sequence>MARYALVIDIAKCTGCRSCVAACKLENMVQKGNYWNFVLEYEEGEYPNVRRWFVPMNCMHCENPPCMKACPEGAIKKNEYGVVLIDYNKCKGRRYCIAACPYGVIHYISKEETFYPGEKTPYEKLPSDARHPLHRKKPGVAEKCTLCWHRIEKALKEGKKPGSDYDSTPACVPVCPAEARYFGDLDDPESIVSKLIKKRKVKVLKEEFGTKPKVYYLF</sequence>
<dbReference type="Gene3D" id="3.30.70.20">
    <property type="match status" value="2"/>
</dbReference>
<evidence type="ECO:0000313" key="6">
    <source>
        <dbReference type="EMBL" id="CUS85882.1"/>
    </source>
</evidence>
<dbReference type="GO" id="GO:0051539">
    <property type="term" value="F:4 iron, 4 sulfur cluster binding"/>
    <property type="evidence" value="ECO:0007669"/>
    <property type="project" value="UniProtKB-KW"/>
</dbReference>
<feature type="domain" description="4Fe-4S ferredoxin-type" evidence="5">
    <location>
        <begin position="81"/>
        <end position="110"/>
    </location>
</feature>
<name>A0A0N7MSI8_9BACT</name>
<evidence type="ECO:0000259" key="5">
    <source>
        <dbReference type="PROSITE" id="PS51379"/>
    </source>
</evidence>
<keyword evidence="4" id="KW-0411">Iron-sulfur</keyword>
<dbReference type="AlphaFoldDB" id="A0A0N7MSI8"/>
<dbReference type="SUPFAM" id="SSF54862">
    <property type="entry name" value="4Fe-4S ferredoxins"/>
    <property type="match status" value="1"/>
</dbReference>
<dbReference type="InterPro" id="IPR017896">
    <property type="entry name" value="4Fe4S_Fe-S-bd"/>
</dbReference>
<evidence type="ECO:0000313" key="8">
    <source>
        <dbReference type="Proteomes" id="UP000182011"/>
    </source>
</evidence>
<evidence type="ECO:0000256" key="1">
    <source>
        <dbReference type="ARBA" id="ARBA00022485"/>
    </source>
</evidence>
<dbReference type="InterPro" id="IPR050954">
    <property type="entry name" value="ET_IronSulfur_Cluster-Binding"/>
</dbReference>
<accession>A0A0P1MFP1</accession>
<accession>A0A0S4NB62</accession>
<evidence type="ECO:0000313" key="9">
    <source>
        <dbReference type="Proteomes" id="UP000182200"/>
    </source>
</evidence>
<dbReference type="GO" id="GO:0046872">
    <property type="term" value="F:metal ion binding"/>
    <property type="evidence" value="ECO:0007669"/>
    <property type="project" value="UniProtKB-KW"/>
</dbReference>
<dbReference type="PANTHER" id="PTHR43177">
    <property type="entry name" value="PROTEIN NRFC"/>
    <property type="match status" value="1"/>
</dbReference>
<dbReference type="EMBL" id="CZVI01000010">
    <property type="protein sequence ID" value="CUS85882.1"/>
    <property type="molecule type" value="Genomic_DNA"/>
</dbReference>
<dbReference type="STRING" id="1633631.GCA_001442925_02111"/>